<accession>A0A0C2F5G9</accession>
<reference evidence="1 2" key="1">
    <citation type="submission" date="2013-12" db="EMBL/GenBank/DDBJ databases">
        <title>Draft genome of the parsitic nematode Ancylostoma duodenale.</title>
        <authorList>
            <person name="Mitreva M."/>
        </authorList>
    </citation>
    <scope>NUCLEOTIDE SEQUENCE [LARGE SCALE GENOMIC DNA]</scope>
    <source>
        <strain evidence="1 2">Zhejiang</strain>
    </source>
</reference>
<proteinExistence type="predicted"/>
<organism evidence="1 2">
    <name type="scientific">Ancylostoma duodenale</name>
    <dbReference type="NCBI Taxonomy" id="51022"/>
    <lineage>
        <taxon>Eukaryota</taxon>
        <taxon>Metazoa</taxon>
        <taxon>Ecdysozoa</taxon>
        <taxon>Nematoda</taxon>
        <taxon>Chromadorea</taxon>
        <taxon>Rhabditida</taxon>
        <taxon>Rhabditina</taxon>
        <taxon>Rhabditomorpha</taxon>
        <taxon>Strongyloidea</taxon>
        <taxon>Ancylostomatidae</taxon>
        <taxon>Ancylostomatinae</taxon>
        <taxon>Ancylostoma</taxon>
    </lineage>
</organism>
<evidence type="ECO:0000313" key="2">
    <source>
        <dbReference type="Proteomes" id="UP000054047"/>
    </source>
</evidence>
<protein>
    <submittedName>
        <fullName evidence="1">Uncharacterized protein</fullName>
    </submittedName>
</protein>
<dbReference type="AlphaFoldDB" id="A0A0C2F5G9"/>
<sequence length="81" mass="9419">MYSTSTQKREWTFTKEELAEKRRQANESFRNKQAELLQPGEESIFLTVEEEAQMIGVVESAAIRYCSCVFYRFAVVSTNIL</sequence>
<dbReference type="Proteomes" id="UP000054047">
    <property type="component" value="Unassembled WGS sequence"/>
</dbReference>
<gene>
    <name evidence="1" type="ORF">ANCDUO_27793</name>
</gene>
<dbReference type="OrthoDB" id="340962at2759"/>
<keyword evidence="2" id="KW-1185">Reference proteome</keyword>
<name>A0A0C2F5G9_9BILA</name>
<evidence type="ECO:0000313" key="1">
    <source>
        <dbReference type="EMBL" id="KIH42224.1"/>
    </source>
</evidence>
<dbReference type="EMBL" id="KN796020">
    <property type="protein sequence ID" value="KIH42224.1"/>
    <property type="molecule type" value="Genomic_DNA"/>
</dbReference>